<evidence type="ECO:0000313" key="6">
    <source>
        <dbReference type="EMBL" id="EAS01975.1"/>
    </source>
</evidence>
<feature type="domain" description="START" evidence="5">
    <location>
        <begin position="13"/>
        <end position="188"/>
    </location>
</feature>
<evidence type="ECO:0000256" key="2">
    <source>
        <dbReference type="ARBA" id="ARBA00023055"/>
    </source>
</evidence>
<protein>
    <submittedName>
        <fullName evidence="6">START domain protein</fullName>
    </submittedName>
</protein>
<keyword evidence="3" id="KW-0446">Lipid-binding</keyword>
<dbReference type="GeneID" id="7838187"/>
<dbReference type="Gene3D" id="3.30.530.20">
    <property type="match status" value="1"/>
</dbReference>
<proteinExistence type="predicted"/>
<dbReference type="HOGENOM" id="CLU_086530_0_0_1"/>
<dbReference type="Proteomes" id="UP000009168">
    <property type="component" value="Unassembled WGS sequence"/>
</dbReference>
<evidence type="ECO:0000256" key="1">
    <source>
        <dbReference type="ARBA" id="ARBA00022448"/>
    </source>
</evidence>
<dbReference type="AlphaFoldDB" id="I7M318"/>
<name>I7M318_TETTS</name>
<dbReference type="InterPro" id="IPR043556">
    <property type="entry name" value="StARD5/6"/>
</dbReference>
<keyword evidence="7" id="KW-1185">Reference proteome</keyword>
<dbReference type="KEGG" id="tet:TTHERM_00499620"/>
<gene>
    <name evidence="6" type="ORF">TTHERM_00499620</name>
</gene>
<dbReference type="RefSeq" id="XP_001022220.1">
    <property type="nucleotide sequence ID" value="XM_001022220.3"/>
</dbReference>
<accession>I7M318</accession>
<evidence type="ECO:0000256" key="3">
    <source>
        <dbReference type="ARBA" id="ARBA00023121"/>
    </source>
</evidence>
<dbReference type="SUPFAM" id="SSF55961">
    <property type="entry name" value="Bet v1-like"/>
    <property type="match status" value="1"/>
</dbReference>
<comment type="function">
    <text evidence="4">May be involved in the intracellular transport of sterols or other lipids. May bind cholesterol or other sterols.</text>
</comment>
<dbReference type="PANTHER" id="PTHR46374">
    <property type="entry name" value="PROTEIN CBG07384"/>
    <property type="match status" value="1"/>
</dbReference>
<evidence type="ECO:0000256" key="4">
    <source>
        <dbReference type="ARBA" id="ARBA00024750"/>
    </source>
</evidence>
<dbReference type="GO" id="GO:0008289">
    <property type="term" value="F:lipid binding"/>
    <property type="evidence" value="ECO:0007669"/>
    <property type="project" value="UniProtKB-KW"/>
</dbReference>
<keyword evidence="2" id="KW-0445">Lipid transport</keyword>
<dbReference type="PANTHER" id="PTHR46374:SF1">
    <property type="entry name" value="START DOMAIN-CONTAINING PROTEIN"/>
    <property type="match status" value="1"/>
</dbReference>
<evidence type="ECO:0000313" key="7">
    <source>
        <dbReference type="Proteomes" id="UP000009168"/>
    </source>
</evidence>
<dbReference type="InterPro" id="IPR002913">
    <property type="entry name" value="START_lipid-bd_dom"/>
</dbReference>
<evidence type="ECO:0000259" key="5">
    <source>
        <dbReference type="Pfam" id="PF01852"/>
    </source>
</evidence>
<organism evidence="6 7">
    <name type="scientific">Tetrahymena thermophila (strain SB210)</name>
    <dbReference type="NCBI Taxonomy" id="312017"/>
    <lineage>
        <taxon>Eukaryota</taxon>
        <taxon>Sar</taxon>
        <taxon>Alveolata</taxon>
        <taxon>Ciliophora</taxon>
        <taxon>Intramacronucleata</taxon>
        <taxon>Oligohymenophorea</taxon>
        <taxon>Hymenostomatida</taxon>
        <taxon>Tetrahymenina</taxon>
        <taxon>Tetrahymenidae</taxon>
        <taxon>Tetrahymena</taxon>
    </lineage>
</organism>
<dbReference type="EMBL" id="GG662548">
    <property type="protein sequence ID" value="EAS01975.1"/>
    <property type="molecule type" value="Genomic_DNA"/>
</dbReference>
<dbReference type="GO" id="GO:0006869">
    <property type="term" value="P:lipid transport"/>
    <property type="evidence" value="ECO:0007669"/>
    <property type="project" value="UniProtKB-KW"/>
</dbReference>
<sequence length="206" mass="23507">MENTYQNITQATLNEVQEVRAKITDWKELKKGKHLVIYNTQYKDYSLKLTKVIGTIPTNIQKVATYFFSNIDVQRANRSEMLTQLNVVEQIDENSYIILSKTKSKMLVSSRENINVVRKIQLSANEIVIVRSNVDTHHKVVISKDSVQSQTKLFGLFLTKVDENNTKIEVYNLVDPKGSIPSSITNGFADMQLNALEKDIEALLKL</sequence>
<dbReference type="InterPro" id="IPR023393">
    <property type="entry name" value="START-like_dom_sf"/>
</dbReference>
<dbReference type="STRING" id="312017.I7M318"/>
<keyword evidence="1" id="KW-0813">Transport</keyword>
<dbReference type="OrthoDB" id="333905at2759"/>
<dbReference type="InParanoid" id="I7M318"/>
<dbReference type="CDD" id="cd00177">
    <property type="entry name" value="START"/>
    <property type="match status" value="1"/>
</dbReference>
<reference evidence="7" key="1">
    <citation type="journal article" date="2006" name="PLoS Biol.">
        <title>Macronuclear genome sequence of the ciliate Tetrahymena thermophila, a model eukaryote.</title>
        <authorList>
            <person name="Eisen J.A."/>
            <person name="Coyne R.S."/>
            <person name="Wu M."/>
            <person name="Wu D."/>
            <person name="Thiagarajan M."/>
            <person name="Wortman J.R."/>
            <person name="Badger J.H."/>
            <person name="Ren Q."/>
            <person name="Amedeo P."/>
            <person name="Jones K.M."/>
            <person name="Tallon L.J."/>
            <person name="Delcher A.L."/>
            <person name="Salzberg S.L."/>
            <person name="Silva J.C."/>
            <person name="Haas B.J."/>
            <person name="Majoros W.H."/>
            <person name="Farzad M."/>
            <person name="Carlton J.M."/>
            <person name="Smith R.K. Jr."/>
            <person name="Garg J."/>
            <person name="Pearlman R.E."/>
            <person name="Karrer K.M."/>
            <person name="Sun L."/>
            <person name="Manning G."/>
            <person name="Elde N.C."/>
            <person name="Turkewitz A.P."/>
            <person name="Asai D.J."/>
            <person name="Wilkes D.E."/>
            <person name="Wang Y."/>
            <person name="Cai H."/>
            <person name="Collins K."/>
            <person name="Stewart B.A."/>
            <person name="Lee S.R."/>
            <person name="Wilamowska K."/>
            <person name="Weinberg Z."/>
            <person name="Ruzzo W.L."/>
            <person name="Wloga D."/>
            <person name="Gaertig J."/>
            <person name="Frankel J."/>
            <person name="Tsao C.-C."/>
            <person name="Gorovsky M.A."/>
            <person name="Keeling P.J."/>
            <person name="Waller R.F."/>
            <person name="Patron N.J."/>
            <person name="Cherry J.M."/>
            <person name="Stover N.A."/>
            <person name="Krieger C.J."/>
            <person name="del Toro C."/>
            <person name="Ryder H.F."/>
            <person name="Williamson S.C."/>
            <person name="Barbeau R.A."/>
            <person name="Hamilton E.P."/>
            <person name="Orias E."/>
        </authorList>
    </citation>
    <scope>NUCLEOTIDE SEQUENCE [LARGE SCALE GENOMIC DNA]</scope>
    <source>
        <strain evidence="7">SB210</strain>
    </source>
</reference>
<dbReference type="eggNOG" id="ENOG502R2XH">
    <property type="taxonomic scope" value="Eukaryota"/>
</dbReference>
<dbReference type="Pfam" id="PF01852">
    <property type="entry name" value="START"/>
    <property type="match status" value="1"/>
</dbReference>